<dbReference type="WBParaSite" id="nRc.2.0.1.t03378-RA">
    <property type="protein sequence ID" value="nRc.2.0.1.t03378-RA"/>
    <property type="gene ID" value="nRc.2.0.1.g03378"/>
</dbReference>
<name>A0A915HN55_ROMCU</name>
<accession>A0A915HN55</accession>
<reference evidence="3" key="1">
    <citation type="submission" date="2022-11" db="UniProtKB">
        <authorList>
            <consortium name="WormBaseParasite"/>
        </authorList>
    </citation>
    <scope>IDENTIFICATION</scope>
</reference>
<dbReference type="Proteomes" id="UP000887565">
    <property type="component" value="Unplaced"/>
</dbReference>
<evidence type="ECO:0000313" key="3">
    <source>
        <dbReference type="WBParaSite" id="nRc.2.0.1.t03378-RA"/>
    </source>
</evidence>
<protein>
    <submittedName>
        <fullName evidence="3">Uncharacterized protein</fullName>
    </submittedName>
</protein>
<feature type="transmembrane region" description="Helical" evidence="1">
    <location>
        <begin position="12"/>
        <end position="31"/>
    </location>
</feature>
<organism evidence="2 3">
    <name type="scientific">Romanomermis culicivorax</name>
    <name type="common">Nematode worm</name>
    <dbReference type="NCBI Taxonomy" id="13658"/>
    <lineage>
        <taxon>Eukaryota</taxon>
        <taxon>Metazoa</taxon>
        <taxon>Ecdysozoa</taxon>
        <taxon>Nematoda</taxon>
        <taxon>Enoplea</taxon>
        <taxon>Dorylaimia</taxon>
        <taxon>Mermithida</taxon>
        <taxon>Mermithoidea</taxon>
        <taxon>Mermithidae</taxon>
        <taxon>Romanomermis</taxon>
    </lineage>
</organism>
<evidence type="ECO:0000256" key="1">
    <source>
        <dbReference type="SAM" id="Phobius"/>
    </source>
</evidence>
<keyword evidence="1" id="KW-0812">Transmembrane</keyword>
<proteinExistence type="predicted"/>
<dbReference type="AlphaFoldDB" id="A0A915HN55"/>
<keyword evidence="1" id="KW-0472">Membrane</keyword>
<sequence>MSPLADFISAAMYPSSASDIHTFFLLSYFLVWSFEEKKFVNLQPYQMAKFSGYIAMACIV</sequence>
<keyword evidence="1" id="KW-1133">Transmembrane helix</keyword>
<evidence type="ECO:0000313" key="2">
    <source>
        <dbReference type="Proteomes" id="UP000887565"/>
    </source>
</evidence>
<keyword evidence="2" id="KW-1185">Reference proteome</keyword>